<dbReference type="EMBL" id="JXYS01000045">
    <property type="protein sequence ID" value="KJF17379.1"/>
    <property type="molecule type" value="Genomic_DNA"/>
</dbReference>
<dbReference type="EMBL" id="JXYS01000145">
    <property type="protein sequence ID" value="KJF15556.1"/>
    <property type="molecule type" value="Genomic_DNA"/>
</dbReference>
<evidence type="ECO:0000313" key="2">
    <source>
        <dbReference type="EMBL" id="KJF17379.1"/>
    </source>
</evidence>
<sequence>MVIAEAYWKSKVIGMGRTQSVLPIPTLFSWQFSTELVNLGDAQVPLRANNLSYQDPGAIAILSVALYRRTWGFNSR</sequence>
<evidence type="ECO:0000313" key="3">
    <source>
        <dbReference type="Proteomes" id="UP000032360"/>
    </source>
</evidence>
<comment type="caution">
    <text evidence="1">The sequence shown here is derived from an EMBL/GenBank/DDBJ whole genome shotgun (WGS) entry which is preliminary data.</text>
</comment>
<protein>
    <submittedName>
        <fullName evidence="1">Uncharacterized protein</fullName>
    </submittedName>
</protein>
<evidence type="ECO:0000313" key="1">
    <source>
        <dbReference type="EMBL" id="KJF15556.1"/>
    </source>
</evidence>
<keyword evidence="3" id="KW-1185">Reference proteome</keyword>
<proteinExistence type="predicted"/>
<reference evidence="1 3" key="1">
    <citation type="submission" date="2015-01" db="EMBL/GenBank/DDBJ databases">
        <title>Draft genome of the acidophilic iron oxidizer Acidithrix ferrooxidans strain Py-F3.</title>
        <authorList>
            <person name="Poehlein A."/>
            <person name="Eisen S."/>
            <person name="Schloemann M."/>
            <person name="Johnson B.D."/>
            <person name="Daniel R."/>
            <person name="Muehling M."/>
        </authorList>
    </citation>
    <scope>NUCLEOTIDE SEQUENCE [LARGE SCALE GENOMIC DNA]</scope>
    <source>
        <strain evidence="1 3">Py-F3</strain>
    </source>
</reference>
<dbReference type="AlphaFoldDB" id="A0A0D8HES3"/>
<accession>A0A0D8HES3</accession>
<dbReference type="Proteomes" id="UP000032360">
    <property type="component" value="Unassembled WGS sequence"/>
</dbReference>
<name>A0A0D8HES3_9ACTN</name>
<gene>
    <name evidence="2" type="ORF">AXFE_17530</name>
    <name evidence="1" type="ORF">AXFE_36010</name>
</gene>
<organism evidence="1 3">
    <name type="scientific">Acidithrix ferrooxidans</name>
    <dbReference type="NCBI Taxonomy" id="1280514"/>
    <lineage>
        <taxon>Bacteria</taxon>
        <taxon>Bacillati</taxon>
        <taxon>Actinomycetota</taxon>
        <taxon>Acidimicrobiia</taxon>
        <taxon>Acidimicrobiales</taxon>
        <taxon>Acidimicrobiaceae</taxon>
        <taxon>Acidithrix</taxon>
    </lineage>
</organism>